<evidence type="ECO:0000256" key="4">
    <source>
        <dbReference type="ARBA" id="ARBA00022840"/>
    </source>
</evidence>
<dbReference type="InterPro" id="IPR000719">
    <property type="entry name" value="Prot_kinase_dom"/>
</dbReference>
<dbReference type="SMART" id="SM00220">
    <property type="entry name" value="S_TKc"/>
    <property type="match status" value="1"/>
</dbReference>
<evidence type="ECO:0000259" key="12">
    <source>
        <dbReference type="PROSITE" id="PS50011"/>
    </source>
</evidence>
<evidence type="ECO:0000256" key="3">
    <source>
        <dbReference type="ARBA" id="ARBA00022777"/>
    </source>
</evidence>
<evidence type="ECO:0000256" key="8">
    <source>
        <dbReference type="ARBA" id="ARBA00049299"/>
    </source>
</evidence>
<dbReference type="InterPro" id="IPR011009">
    <property type="entry name" value="Kinase-like_dom_sf"/>
</dbReference>
<dbReference type="AlphaFoldDB" id="A0A9P8T895"/>
<name>A0A9P8T895_9ASCO</name>
<dbReference type="RefSeq" id="XP_046063552.1">
    <property type="nucleotide sequence ID" value="XM_046202169.1"/>
</dbReference>
<dbReference type="GO" id="GO:0004708">
    <property type="term" value="F:MAP kinase kinase activity"/>
    <property type="evidence" value="ECO:0007669"/>
    <property type="project" value="UniProtKB-EC"/>
</dbReference>
<evidence type="ECO:0000256" key="1">
    <source>
        <dbReference type="ARBA" id="ARBA00022679"/>
    </source>
</evidence>
<dbReference type="GO" id="GO:0005524">
    <property type="term" value="F:ATP binding"/>
    <property type="evidence" value="ECO:0007669"/>
    <property type="project" value="UniProtKB-UniRule"/>
</dbReference>
<evidence type="ECO:0000256" key="10">
    <source>
        <dbReference type="PROSITE-ProRule" id="PRU10141"/>
    </source>
</evidence>
<dbReference type="InterPro" id="IPR008271">
    <property type="entry name" value="Ser/Thr_kinase_AS"/>
</dbReference>
<keyword evidence="4 10" id="KW-0067">ATP-binding</keyword>
<dbReference type="PANTHER" id="PTHR48013">
    <property type="entry name" value="DUAL SPECIFICITY MITOGEN-ACTIVATED PROTEIN KINASE KINASE 5-RELATED"/>
    <property type="match status" value="1"/>
</dbReference>
<sequence>MESKSNKSILKKIKHRLSISRNHTQSAPALSTLNSDAPALSIPRHNATHAIVYNPYGINNNHAVFEDLIEKREPSSEEKHTTLPYPTESPAKHVPEPFRVTIEDLEQLYQLTESSSFIGEGGSASIRKVQRIPDKKLVALKIFNVFKEEAATTYYKRVSREFIITKNLTHVHVATVYELVRLPVILSRTWGMVMDYYHGDLLSILRQGRWHNIPLNEKLCYFKQIVFGLYHLHIHDVVHLDLKPANILVEQGVLKITDFGCGDFGHLQPGHFESGVRLSDVIQGTPPYQSPEITRLRNTKGSYDPFKADLWSLGIMLFVILKGRVPFKEAQPLDKDYLEYEHNHKLYRDLNPSFSKDDVLKVPNKGELSQEFPHPQLVRLFWRLCDPAVETRMTLKQLFSSEYFQKIETCFKETAEDNVTIVDYQGNFVESTGVGKVADLADVEKARNCLIVNHIHSF</sequence>
<protein>
    <recommendedName>
        <fullName evidence="6">mitogen-activated protein kinase kinase</fullName>
        <ecNumber evidence="6">2.7.12.2</ecNumber>
    </recommendedName>
</protein>
<gene>
    <name evidence="13" type="ORF">OGAPHI_001410</name>
</gene>
<evidence type="ECO:0000313" key="13">
    <source>
        <dbReference type="EMBL" id="KAH3669289.1"/>
    </source>
</evidence>
<dbReference type="PROSITE" id="PS00107">
    <property type="entry name" value="PROTEIN_KINASE_ATP"/>
    <property type="match status" value="1"/>
</dbReference>
<feature type="domain" description="Protein kinase" evidence="12">
    <location>
        <begin position="112"/>
        <end position="404"/>
    </location>
</feature>
<evidence type="ECO:0000256" key="6">
    <source>
        <dbReference type="ARBA" id="ARBA00038999"/>
    </source>
</evidence>
<keyword evidence="2 10" id="KW-0547">Nucleotide-binding</keyword>
<keyword evidence="14" id="KW-1185">Reference proteome</keyword>
<accession>A0A9P8T895</accession>
<organism evidence="13 14">
    <name type="scientific">Ogataea philodendri</name>
    <dbReference type="NCBI Taxonomy" id="1378263"/>
    <lineage>
        <taxon>Eukaryota</taxon>
        <taxon>Fungi</taxon>
        <taxon>Dikarya</taxon>
        <taxon>Ascomycota</taxon>
        <taxon>Saccharomycotina</taxon>
        <taxon>Pichiomycetes</taxon>
        <taxon>Pichiales</taxon>
        <taxon>Pichiaceae</taxon>
        <taxon>Ogataea</taxon>
    </lineage>
</organism>
<evidence type="ECO:0000256" key="7">
    <source>
        <dbReference type="ARBA" id="ARBA00049014"/>
    </source>
</evidence>
<dbReference type="Gene3D" id="1.10.510.10">
    <property type="entry name" value="Transferase(Phosphotransferase) domain 1"/>
    <property type="match status" value="1"/>
</dbReference>
<evidence type="ECO:0000313" key="14">
    <source>
        <dbReference type="Proteomes" id="UP000769157"/>
    </source>
</evidence>
<feature type="binding site" evidence="10">
    <location>
        <position position="141"/>
    </location>
    <ligand>
        <name>ATP</name>
        <dbReference type="ChEBI" id="CHEBI:30616"/>
    </ligand>
</feature>
<comment type="catalytic activity">
    <reaction evidence="8">
        <text>L-threonyl-[protein] + ATP = O-phospho-L-threonyl-[protein] + ADP + H(+)</text>
        <dbReference type="Rhea" id="RHEA:46608"/>
        <dbReference type="Rhea" id="RHEA-COMP:11060"/>
        <dbReference type="Rhea" id="RHEA-COMP:11605"/>
        <dbReference type="ChEBI" id="CHEBI:15378"/>
        <dbReference type="ChEBI" id="CHEBI:30013"/>
        <dbReference type="ChEBI" id="CHEBI:30616"/>
        <dbReference type="ChEBI" id="CHEBI:61977"/>
        <dbReference type="ChEBI" id="CHEBI:456216"/>
        <dbReference type="EC" id="2.7.12.2"/>
    </reaction>
</comment>
<evidence type="ECO:0000256" key="9">
    <source>
        <dbReference type="ARBA" id="ARBA00051693"/>
    </source>
</evidence>
<evidence type="ECO:0000256" key="2">
    <source>
        <dbReference type="ARBA" id="ARBA00022741"/>
    </source>
</evidence>
<proteinExistence type="inferred from homology"/>
<dbReference type="EC" id="2.7.12.2" evidence="6"/>
<dbReference type="GO" id="GO:0030447">
    <property type="term" value="P:filamentous growth"/>
    <property type="evidence" value="ECO:0007669"/>
    <property type="project" value="UniProtKB-ARBA"/>
</dbReference>
<dbReference type="PROSITE" id="PS00108">
    <property type="entry name" value="PROTEIN_KINASE_ST"/>
    <property type="match status" value="1"/>
</dbReference>
<dbReference type="EMBL" id="JAEUBE010000137">
    <property type="protein sequence ID" value="KAH3669289.1"/>
    <property type="molecule type" value="Genomic_DNA"/>
</dbReference>
<comment type="caution">
    <text evidence="13">The sequence shown here is derived from an EMBL/GenBank/DDBJ whole genome shotgun (WGS) entry which is preliminary data.</text>
</comment>
<comment type="catalytic activity">
    <reaction evidence="9">
        <text>L-tyrosyl-[protein] + ATP = O-phospho-L-tyrosyl-[protein] + ADP + H(+)</text>
        <dbReference type="Rhea" id="RHEA:10596"/>
        <dbReference type="Rhea" id="RHEA-COMP:10136"/>
        <dbReference type="Rhea" id="RHEA-COMP:20101"/>
        <dbReference type="ChEBI" id="CHEBI:15378"/>
        <dbReference type="ChEBI" id="CHEBI:30616"/>
        <dbReference type="ChEBI" id="CHEBI:46858"/>
        <dbReference type="ChEBI" id="CHEBI:61978"/>
        <dbReference type="ChEBI" id="CHEBI:456216"/>
        <dbReference type="EC" id="2.7.12.2"/>
    </reaction>
</comment>
<keyword evidence="3" id="KW-0418">Kinase</keyword>
<dbReference type="OrthoDB" id="4062651at2759"/>
<reference evidence="13" key="1">
    <citation type="journal article" date="2021" name="Open Biol.">
        <title>Shared evolutionary footprints suggest mitochondrial oxidative damage underlies multiple complex I losses in fungi.</title>
        <authorList>
            <person name="Schikora-Tamarit M.A."/>
            <person name="Marcet-Houben M."/>
            <person name="Nosek J."/>
            <person name="Gabaldon T."/>
        </authorList>
    </citation>
    <scope>NUCLEOTIDE SEQUENCE</scope>
    <source>
        <strain evidence="13">CBS6075</strain>
    </source>
</reference>
<comment type="similarity">
    <text evidence="5">Belongs to the protein kinase superfamily. STE Ser/Thr protein kinase family. MAP kinase kinase subfamily.</text>
</comment>
<comment type="catalytic activity">
    <reaction evidence="7">
        <text>L-seryl-[protein] + ATP = O-phospho-L-seryl-[protein] + ADP + H(+)</text>
        <dbReference type="Rhea" id="RHEA:17989"/>
        <dbReference type="Rhea" id="RHEA-COMP:9863"/>
        <dbReference type="Rhea" id="RHEA-COMP:11604"/>
        <dbReference type="ChEBI" id="CHEBI:15378"/>
        <dbReference type="ChEBI" id="CHEBI:29999"/>
        <dbReference type="ChEBI" id="CHEBI:30616"/>
        <dbReference type="ChEBI" id="CHEBI:83421"/>
        <dbReference type="ChEBI" id="CHEBI:456216"/>
        <dbReference type="EC" id="2.7.12.2"/>
    </reaction>
</comment>
<dbReference type="SUPFAM" id="SSF56112">
    <property type="entry name" value="Protein kinase-like (PK-like)"/>
    <property type="match status" value="1"/>
</dbReference>
<dbReference type="GO" id="GO:0004674">
    <property type="term" value="F:protein serine/threonine kinase activity"/>
    <property type="evidence" value="ECO:0007669"/>
    <property type="project" value="UniProtKB-KW"/>
</dbReference>
<dbReference type="Pfam" id="PF00069">
    <property type="entry name" value="Pkinase"/>
    <property type="match status" value="1"/>
</dbReference>
<dbReference type="InterPro" id="IPR017441">
    <property type="entry name" value="Protein_kinase_ATP_BS"/>
</dbReference>
<keyword evidence="11" id="KW-0723">Serine/threonine-protein kinase</keyword>
<dbReference type="PROSITE" id="PS50011">
    <property type="entry name" value="PROTEIN_KINASE_DOM"/>
    <property type="match status" value="1"/>
</dbReference>
<dbReference type="GeneID" id="70233378"/>
<reference evidence="13" key="2">
    <citation type="submission" date="2021-01" db="EMBL/GenBank/DDBJ databases">
        <authorList>
            <person name="Schikora-Tamarit M.A."/>
        </authorList>
    </citation>
    <scope>NUCLEOTIDE SEQUENCE</scope>
    <source>
        <strain evidence="13">CBS6075</strain>
    </source>
</reference>
<evidence type="ECO:0000256" key="11">
    <source>
        <dbReference type="RuleBase" id="RU000304"/>
    </source>
</evidence>
<evidence type="ECO:0000256" key="5">
    <source>
        <dbReference type="ARBA" id="ARBA00038035"/>
    </source>
</evidence>
<dbReference type="PANTHER" id="PTHR48013:SF9">
    <property type="entry name" value="DUAL SPECIFICITY MITOGEN-ACTIVATED PROTEIN KINASE KINASE 5"/>
    <property type="match status" value="1"/>
</dbReference>
<dbReference type="Proteomes" id="UP000769157">
    <property type="component" value="Unassembled WGS sequence"/>
</dbReference>
<keyword evidence="1" id="KW-0808">Transferase</keyword>